<dbReference type="EMBL" id="BJHY01000001">
    <property type="protein sequence ID" value="GDY73875.1"/>
    <property type="molecule type" value="Genomic_DNA"/>
</dbReference>
<feature type="region of interest" description="Disordered" evidence="1">
    <location>
        <begin position="38"/>
        <end position="60"/>
    </location>
</feature>
<gene>
    <name evidence="2" type="ORF">SAV14893_052940</name>
    <name evidence="3" type="ORF">SAV31267_033600</name>
</gene>
<evidence type="ECO:0000313" key="2">
    <source>
        <dbReference type="EMBL" id="GDY65901.1"/>
    </source>
</evidence>
<evidence type="ECO:0000256" key="1">
    <source>
        <dbReference type="SAM" id="MobiDB-lite"/>
    </source>
</evidence>
<comment type="caution">
    <text evidence="3">The sequence shown here is derived from an EMBL/GenBank/DDBJ whole genome shotgun (WGS) entry which is preliminary data.</text>
</comment>
<proteinExistence type="predicted"/>
<dbReference type="STRING" id="33903.AQJ43_32950"/>
<dbReference type="GeneID" id="41542804"/>
<evidence type="ECO:0000313" key="3">
    <source>
        <dbReference type="EMBL" id="GDY73875.1"/>
    </source>
</evidence>
<dbReference type="InterPro" id="IPR026334">
    <property type="entry name" value="FxSxx-COOH"/>
</dbReference>
<accession>A0A4D4MQX0</accession>
<reference evidence="2 5" key="2">
    <citation type="submission" date="2019-04" db="EMBL/GenBank/DDBJ databases">
        <title>Draft genome sequences of Streptomyces avermitilis NBRC 14893.</title>
        <authorList>
            <person name="Komaki H."/>
            <person name="Tamura T."/>
            <person name="Hosoyama A."/>
        </authorList>
    </citation>
    <scope>NUCLEOTIDE SEQUENCE [LARGE SCALE GENOMIC DNA]</scope>
    <source>
        <strain evidence="2 5">NBRC 14893</strain>
    </source>
</reference>
<sequence>MNLTVTKTKRGSAAAQPTHKKLAPLSAINTHEAAALRSTGRVTDIPGRRPTKPITFDSAL</sequence>
<dbReference type="Proteomes" id="UP000302139">
    <property type="component" value="Unassembled WGS sequence"/>
</dbReference>
<evidence type="ECO:0000313" key="4">
    <source>
        <dbReference type="Proteomes" id="UP000299211"/>
    </source>
</evidence>
<evidence type="ECO:0008006" key="6">
    <source>
        <dbReference type="Google" id="ProtNLM"/>
    </source>
</evidence>
<dbReference type="EMBL" id="BJHX01000001">
    <property type="protein sequence ID" value="GDY65901.1"/>
    <property type="molecule type" value="Genomic_DNA"/>
</dbReference>
<dbReference type="OMA" id="HEPRTQR"/>
<dbReference type="Proteomes" id="UP000299211">
    <property type="component" value="Unassembled WGS sequence"/>
</dbReference>
<reference evidence="3 4" key="1">
    <citation type="submission" date="2019-04" db="EMBL/GenBank/DDBJ databases">
        <title>Draft genome sequences of Streptomyces avermitilis ATCC 31267.</title>
        <authorList>
            <person name="Komaki H."/>
            <person name="Tamura T."/>
            <person name="Hosoyama A."/>
        </authorList>
    </citation>
    <scope>NUCLEOTIDE SEQUENCE [LARGE SCALE GENOMIC DNA]</scope>
    <source>
        <strain evidence="3 4">ATCC 31267</strain>
    </source>
</reference>
<name>A0A4D4MQX0_STRAX</name>
<evidence type="ECO:0000313" key="5">
    <source>
        <dbReference type="Proteomes" id="UP000302139"/>
    </source>
</evidence>
<dbReference type="AlphaFoldDB" id="A0A4D4MQX0"/>
<organism evidence="3 4">
    <name type="scientific">Streptomyces avermitilis</name>
    <dbReference type="NCBI Taxonomy" id="33903"/>
    <lineage>
        <taxon>Bacteria</taxon>
        <taxon>Bacillati</taxon>
        <taxon>Actinomycetota</taxon>
        <taxon>Actinomycetes</taxon>
        <taxon>Kitasatosporales</taxon>
        <taxon>Streptomycetaceae</taxon>
        <taxon>Streptomyces</taxon>
    </lineage>
</organism>
<dbReference type="RefSeq" id="WP_010987118.1">
    <property type="nucleotide sequence ID" value="NZ_BAABTN010000008.1"/>
</dbReference>
<protein>
    <recommendedName>
        <fullName evidence="6">FXSXX-COOH protein</fullName>
    </recommendedName>
</protein>
<dbReference type="NCBIfam" id="TIGR04268">
    <property type="entry name" value="FxSxx-COOH"/>
    <property type="match status" value="1"/>
</dbReference>